<dbReference type="InterPro" id="IPR015943">
    <property type="entry name" value="WD40/YVTN_repeat-like_dom_sf"/>
</dbReference>
<evidence type="ECO:0000259" key="4">
    <source>
        <dbReference type="Pfam" id="PF20703"/>
    </source>
</evidence>
<dbReference type="InterPro" id="IPR049052">
    <property type="entry name" value="nSTAND1"/>
</dbReference>
<feature type="domain" description="Novel STAND NTPase 1" evidence="4">
    <location>
        <begin position="111"/>
        <end position="477"/>
    </location>
</feature>
<dbReference type="EMBL" id="JAENHO010000007">
    <property type="protein sequence ID" value="MBL7257986.1"/>
    <property type="molecule type" value="Genomic_DNA"/>
</dbReference>
<dbReference type="PANTHER" id="PTHR19879:SF9">
    <property type="entry name" value="TRANSCRIPTION INITIATION FACTOR TFIID SUBUNIT 5"/>
    <property type="match status" value="1"/>
</dbReference>
<dbReference type="Pfam" id="PF00400">
    <property type="entry name" value="WD40"/>
    <property type="match status" value="12"/>
</dbReference>
<organism evidence="5 6">
    <name type="scientific">Paractinoplanes lichenicola</name>
    <dbReference type="NCBI Taxonomy" id="2802976"/>
    <lineage>
        <taxon>Bacteria</taxon>
        <taxon>Bacillati</taxon>
        <taxon>Actinomycetota</taxon>
        <taxon>Actinomycetes</taxon>
        <taxon>Micromonosporales</taxon>
        <taxon>Micromonosporaceae</taxon>
        <taxon>Paractinoplanes</taxon>
    </lineage>
</organism>
<feature type="repeat" description="WD" evidence="3">
    <location>
        <begin position="697"/>
        <end position="731"/>
    </location>
</feature>
<feature type="repeat" description="WD" evidence="3">
    <location>
        <begin position="854"/>
        <end position="895"/>
    </location>
</feature>
<feature type="repeat" description="WD" evidence="3">
    <location>
        <begin position="896"/>
        <end position="937"/>
    </location>
</feature>
<evidence type="ECO:0000256" key="1">
    <source>
        <dbReference type="ARBA" id="ARBA00022574"/>
    </source>
</evidence>
<dbReference type="SMART" id="SM00320">
    <property type="entry name" value="WD40"/>
    <property type="match status" value="14"/>
</dbReference>
<feature type="repeat" description="WD" evidence="3">
    <location>
        <begin position="812"/>
        <end position="853"/>
    </location>
</feature>
<feature type="repeat" description="WD" evidence="3">
    <location>
        <begin position="1067"/>
        <end position="1101"/>
    </location>
</feature>
<reference evidence="5 6" key="1">
    <citation type="submission" date="2021-01" db="EMBL/GenBank/DDBJ databases">
        <title>Actinoplanes sp. nov. LDG1-01 isolated from lichen.</title>
        <authorList>
            <person name="Saeng-In P."/>
            <person name="Phongsopitanun W."/>
            <person name="Kanchanasin P."/>
            <person name="Yuki M."/>
            <person name="Kudo T."/>
            <person name="Ohkuma M."/>
            <person name="Tanasupawat S."/>
        </authorList>
    </citation>
    <scope>NUCLEOTIDE SEQUENCE [LARGE SCALE GENOMIC DNA]</scope>
    <source>
        <strain evidence="5 6">LDG1-01</strain>
    </source>
</reference>
<keyword evidence="6" id="KW-1185">Reference proteome</keyword>
<dbReference type="InterPro" id="IPR036322">
    <property type="entry name" value="WD40_repeat_dom_sf"/>
</dbReference>
<dbReference type="Gene3D" id="2.130.10.10">
    <property type="entry name" value="YVTN repeat-like/Quinoprotein amine dehydrogenase"/>
    <property type="match status" value="4"/>
</dbReference>
<dbReference type="InterPro" id="IPR019775">
    <property type="entry name" value="WD40_repeat_CS"/>
</dbReference>
<dbReference type="Gene3D" id="3.40.50.300">
    <property type="entry name" value="P-loop containing nucleotide triphosphate hydrolases"/>
    <property type="match status" value="1"/>
</dbReference>
<keyword evidence="2" id="KW-0677">Repeat</keyword>
<feature type="repeat" description="WD" evidence="3">
    <location>
        <begin position="938"/>
        <end position="979"/>
    </location>
</feature>
<dbReference type="Proteomes" id="UP000598996">
    <property type="component" value="Unassembled WGS sequence"/>
</dbReference>
<evidence type="ECO:0000256" key="2">
    <source>
        <dbReference type="ARBA" id="ARBA00022737"/>
    </source>
</evidence>
<comment type="caution">
    <text evidence="5">The sequence shown here is derived from an EMBL/GenBank/DDBJ whole genome shotgun (WGS) entry which is preliminary data.</text>
</comment>
<dbReference type="CDD" id="cd00200">
    <property type="entry name" value="WD40"/>
    <property type="match status" value="2"/>
</dbReference>
<dbReference type="InterPro" id="IPR020472">
    <property type="entry name" value="WD40_PAC1"/>
</dbReference>
<dbReference type="InterPro" id="IPR001680">
    <property type="entry name" value="WD40_rpt"/>
</dbReference>
<sequence length="1199" mass="126984">MDDERPDPIRAFAERLRALQVASGGPSVRELVRLTEKAGTPYTRGTIHDKLSGRSAAPWEFVAAFVKACAVHSGASRPSDLSDWRAWHAEMDQELAAVRTRRRPARSDVCPYRGLEAFTAEHARWFHGRAAAVREVLAALATHRRGLLLLGPSGSGKSSLIQAGVLPALAGGALPGSDRWRTVVVRPGKDLSAELAGAGLDEVPSGIRVLLVFDQFEELLTQSAAEPPELGEPGLTVVVVMRDDFYPRLAAHAPGLLRELAPGLVNVPAGLTADDLRDIIAEPAAAVGLELQEGLAERIVTDVLPAGSAAAPVTVLPLLELALHQLWHRREQGRLTHAAYQRIGGVTGAVTSWCDTAVDELTGERRLVAQRLLTALVRPADTRLDVPAVRQQVALTDLRALAGPGADEVLAVLTERRIVTTRSTGASPEPVAELVHEALIRDWATLRDWVEQDHRFSDWLSRAGDREHRWSERGQPADLLLGTDLAEGITWSRQRDLPDRLAAFLAASRRHEQAGRRRSRRVIAVLAGLLVTALVTTGIAAWQRQSAVEAGRTALSRQLAAQSGALLATDPDTAGTLAVRAYRQNPTVEAAAAVHAAAALPLRHRLTGHTAPIYTIAIDPAGRLLATGGDDQTVRLWDLATGAPRATLTGHDAQVQTLGFSPDGRTVATGSVNGRVRLYEIPSGRPGPTWTDPSLAVSTLAFGPDGRTLATGGGDRTVRLWDPATGRLRASRTVGGDFTTVAISPDGRTLAVGGPSGLAELWTGNARRKLAGQPGDVTSVRFGPDGRTVATAGTDSKVRLWDAGTGRLRSTLAGNTNAVLDVAFGPDGGTLATAGADGLVRVYDARTGQIRTTLTGHTGSVTTITYSPDGRTLATGSADHTARLWDVGAGQIRATLTGRAGEGTTVAFSPDGRLLATGSRDGSARLWDAATGRVRRQLTGHTGAVREVAFSPDGRTLATGSLDGTVRLWDVGSGRTLTTLGTPGEEIFALAYSPDGRTVATGIRGRPIRLYDVTTGRVRQVLDSEFVYALAFSPDGRMLAEGHGDNTWRVWDTSSGRVISAATGRFVYTVAFSPDGRTLATAGDDHTVRLWDPATGRARATLTGHTEAVYDLDFSDDGATLVSGGEDGTVRLWDVAAGQQRSMLPGRTESVDSVALSPDGRTLAAGDTEDLNTVRLWDVAPPLTVDAAVTHICGTTQSC</sequence>
<dbReference type="PANTHER" id="PTHR19879">
    <property type="entry name" value="TRANSCRIPTION INITIATION FACTOR TFIID"/>
    <property type="match status" value="1"/>
</dbReference>
<dbReference type="InterPro" id="IPR027417">
    <property type="entry name" value="P-loop_NTPase"/>
</dbReference>
<dbReference type="Pfam" id="PF20703">
    <property type="entry name" value="nSTAND1"/>
    <property type="match status" value="1"/>
</dbReference>
<feature type="repeat" description="WD" evidence="3">
    <location>
        <begin position="770"/>
        <end position="811"/>
    </location>
</feature>
<name>A0ABS1VU51_9ACTN</name>
<dbReference type="SUPFAM" id="SSF50978">
    <property type="entry name" value="WD40 repeat-like"/>
    <property type="match status" value="3"/>
</dbReference>
<dbReference type="PROSITE" id="PS00678">
    <property type="entry name" value="WD_REPEATS_1"/>
    <property type="match status" value="5"/>
</dbReference>
<dbReference type="PROSITE" id="PS50082">
    <property type="entry name" value="WD_REPEATS_2"/>
    <property type="match status" value="11"/>
</dbReference>
<feature type="repeat" description="WD" evidence="3">
    <location>
        <begin position="648"/>
        <end position="689"/>
    </location>
</feature>
<accession>A0ABS1VU51</accession>
<dbReference type="RefSeq" id="WP_202994583.1">
    <property type="nucleotide sequence ID" value="NZ_JAENHO010000007.1"/>
</dbReference>
<feature type="repeat" description="WD" evidence="3">
    <location>
        <begin position="1102"/>
        <end position="1143"/>
    </location>
</feature>
<dbReference type="PROSITE" id="PS50294">
    <property type="entry name" value="WD_REPEATS_REGION"/>
    <property type="match status" value="11"/>
</dbReference>
<proteinExistence type="predicted"/>
<evidence type="ECO:0000256" key="3">
    <source>
        <dbReference type="PROSITE-ProRule" id="PRU00221"/>
    </source>
</evidence>
<protein>
    <recommendedName>
        <fullName evidence="4">Novel STAND NTPase 1 domain-containing protein</fullName>
    </recommendedName>
</protein>
<keyword evidence="1 3" id="KW-0853">WD repeat</keyword>
<feature type="repeat" description="WD" evidence="3">
    <location>
        <begin position="1027"/>
        <end position="1061"/>
    </location>
</feature>
<evidence type="ECO:0000313" key="6">
    <source>
        <dbReference type="Proteomes" id="UP000598996"/>
    </source>
</evidence>
<feature type="repeat" description="WD" evidence="3">
    <location>
        <begin position="606"/>
        <end position="647"/>
    </location>
</feature>
<dbReference type="PRINTS" id="PR00320">
    <property type="entry name" value="GPROTEINBRPT"/>
</dbReference>
<dbReference type="SUPFAM" id="SSF52540">
    <property type="entry name" value="P-loop containing nucleoside triphosphate hydrolases"/>
    <property type="match status" value="1"/>
</dbReference>
<evidence type="ECO:0000313" key="5">
    <source>
        <dbReference type="EMBL" id="MBL7257986.1"/>
    </source>
</evidence>
<gene>
    <name evidence="5" type="ORF">JKJ07_27140</name>
</gene>